<name>A0A1T4RI71_9ENTE</name>
<gene>
    <name evidence="1" type="ORF">SAMN02745116_02616</name>
</gene>
<protein>
    <submittedName>
        <fullName evidence="1">Uncharacterized protein</fullName>
    </submittedName>
</protein>
<dbReference type="EMBL" id="FUXI01000051">
    <property type="protein sequence ID" value="SKA15597.1"/>
    <property type="molecule type" value="Genomic_DNA"/>
</dbReference>
<dbReference type="STRING" id="263852.SAMN02745116_02616"/>
<evidence type="ECO:0000313" key="1">
    <source>
        <dbReference type="EMBL" id="SKA15597.1"/>
    </source>
</evidence>
<dbReference type="RefSeq" id="WP_144399618.1">
    <property type="nucleotide sequence ID" value="NZ_FUXI01000051.1"/>
</dbReference>
<proteinExistence type="predicted"/>
<keyword evidence="2" id="KW-1185">Reference proteome</keyword>
<reference evidence="1 2" key="1">
    <citation type="submission" date="2017-02" db="EMBL/GenBank/DDBJ databases">
        <authorList>
            <person name="Peterson S.W."/>
        </authorList>
    </citation>
    <scope>NUCLEOTIDE SEQUENCE [LARGE SCALE GENOMIC DNA]</scope>
    <source>
        <strain evidence="1 2">ATCC BAA-1030</strain>
    </source>
</reference>
<sequence length="184" mass="21750">MFEIKYRILYIEKGVKYAEGINGEYGYFAMFLNGKEFGDWDCREELTLSIFSVGIYAWFSSLLKSVLMLKVKGRVYVDDIEELERYVTISNFSVDCYKIEEVFREKPREDPNLLSDGMSYIVEPLANIEEQVQLSEVVNRQVFIDELLKQSSEYLDEIKNFHMEGNRKILLFSDLIEKVRNENR</sequence>
<organism evidence="1 2">
    <name type="scientific">Pilibacter termitis</name>
    <dbReference type="NCBI Taxonomy" id="263852"/>
    <lineage>
        <taxon>Bacteria</taxon>
        <taxon>Bacillati</taxon>
        <taxon>Bacillota</taxon>
        <taxon>Bacilli</taxon>
        <taxon>Lactobacillales</taxon>
        <taxon>Enterococcaceae</taxon>
        <taxon>Pilibacter</taxon>
    </lineage>
</organism>
<evidence type="ECO:0000313" key="2">
    <source>
        <dbReference type="Proteomes" id="UP000190328"/>
    </source>
</evidence>
<dbReference type="Proteomes" id="UP000190328">
    <property type="component" value="Unassembled WGS sequence"/>
</dbReference>
<dbReference type="AlphaFoldDB" id="A0A1T4RI71"/>
<accession>A0A1T4RI71</accession>